<name>A0A9P4QAZ9_9PEZI</name>
<sequence>MTTTPVDRIEDQLGPWRHQTWGFVIYRSTYASDADFAAVIAHLKAETAESLEHFGASGRPVARQLAWTIVEDCARLDGASKAYVRELFDQWCQSAEAAAEQPESAHPVAHSPSARYAFCVHVDQAAADSLKTSPEPWVNLVMRRWPYGQQDQDDDDDGEDDGDEEDEEELEEIEGSTEEDVGWCKVKHLGLQPGTYALLSASNAWYRFYQRPPAVV</sequence>
<evidence type="ECO:0000313" key="2">
    <source>
        <dbReference type="EMBL" id="KAF2722423.1"/>
    </source>
</evidence>
<feature type="region of interest" description="Disordered" evidence="1">
    <location>
        <begin position="147"/>
        <end position="179"/>
    </location>
</feature>
<keyword evidence="3" id="KW-1185">Reference proteome</keyword>
<dbReference type="OrthoDB" id="4424523at2759"/>
<organism evidence="2 3">
    <name type="scientific">Polychaeton citri CBS 116435</name>
    <dbReference type="NCBI Taxonomy" id="1314669"/>
    <lineage>
        <taxon>Eukaryota</taxon>
        <taxon>Fungi</taxon>
        <taxon>Dikarya</taxon>
        <taxon>Ascomycota</taxon>
        <taxon>Pezizomycotina</taxon>
        <taxon>Dothideomycetes</taxon>
        <taxon>Dothideomycetidae</taxon>
        <taxon>Capnodiales</taxon>
        <taxon>Capnodiaceae</taxon>
        <taxon>Polychaeton</taxon>
    </lineage>
</organism>
<reference evidence="2" key="1">
    <citation type="journal article" date="2020" name="Stud. Mycol.">
        <title>101 Dothideomycetes genomes: a test case for predicting lifestyles and emergence of pathogens.</title>
        <authorList>
            <person name="Haridas S."/>
            <person name="Albert R."/>
            <person name="Binder M."/>
            <person name="Bloem J."/>
            <person name="Labutti K."/>
            <person name="Salamov A."/>
            <person name="Andreopoulos B."/>
            <person name="Baker S."/>
            <person name="Barry K."/>
            <person name="Bills G."/>
            <person name="Bluhm B."/>
            <person name="Cannon C."/>
            <person name="Castanera R."/>
            <person name="Culley D."/>
            <person name="Daum C."/>
            <person name="Ezra D."/>
            <person name="Gonzalez J."/>
            <person name="Henrissat B."/>
            <person name="Kuo A."/>
            <person name="Liang C."/>
            <person name="Lipzen A."/>
            <person name="Lutzoni F."/>
            <person name="Magnuson J."/>
            <person name="Mondo S."/>
            <person name="Nolan M."/>
            <person name="Ohm R."/>
            <person name="Pangilinan J."/>
            <person name="Park H.-J."/>
            <person name="Ramirez L."/>
            <person name="Alfaro M."/>
            <person name="Sun H."/>
            <person name="Tritt A."/>
            <person name="Yoshinaga Y."/>
            <person name="Zwiers L.-H."/>
            <person name="Turgeon B."/>
            <person name="Goodwin S."/>
            <person name="Spatafora J."/>
            <person name="Crous P."/>
            <person name="Grigoriev I."/>
        </authorList>
    </citation>
    <scope>NUCLEOTIDE SEQUENCE</scope>
    <source>
        <strain evidence="2">CBS 116435</strain>
    </source>
</reference>
<protein>
    <submittedName>
        <fullName evidence="2">Uncharacterized protein</fullName>
    </submittedName>
</protein>
<evidence type="ECO:0000256" key="1">
    <source>
        <dbReference type="SAM" id="MobiDB-lite"/>
    </source>
</evidence>
<accession>A0A9P4QAZ9</accession>
<dbReference type="AlphaFoldDB" id="A0A9P4QAZ9"/>
<feature type="compositionally biased region" description="Acidic residues" evidence="1">
    <location>
        <begin position="151"/>
        <end position="179"/>
    </location>
</feature>
<proteinExistence type="predicted"/>
<dbReference type="EMBL" id="MU003782">
    <property type="protein sequence ID" value="KAF2722423.1"/>
    <property type="molecule type" value="Genomic_DNA"/>
</dbReference>
<comment type="caution">
    <text evidence="2">The sequence shown here is derived from an EMBL/GenBank/DDBJ whole genome shotgun (WGS) entry which is preliminary data.</text>
</comment>
<evidence type="ECO:0000313" key="3">
    <source>
        <dbReference type="Proteomes" id="UP000799441"/>
    </source>
</evidence>
<gene>
    <name evidence="2" type="ORF">K431DRAFT_293339</name>
</gene>
<dbReference type="Proteomes" id="UP000799441">
    <property type="component" value="Unassembled WGS sequence"/>
</dbReference>